<accession>A9V5T2</accession>
<dbReference type="SMART" id="SM01307">
    <property type="entry name" value="RICTOR_M"/>
    <property type="match status" value="1"/>
</dbReference>
<dbReference type="InterPro" id="IPR016024">
    <property type="entry name" value="ARM-type_fold"/>
</dbReference>
<feature type="domain" description="Rapamycin-insensitive companion of mTOR N-terminal" evidence="4">
    <location>
        <begin position="42"/>
        <end position="458"/>
    </location>
</feature>
<evidence type="ECO:0000256" key="2">
    <source>
        <dbReference type="SAM" id="MobiDB-lite"/>
    </source>
</evidence>
<proteinExistence type="inferred from homology"/>
<dbReference type="RefSeq" id="XP_001748040.1">
    <property type="nucleotide sequence ID" value="XM_001747988.1"/>
</dbReference>
<dbReference type="GO" id="GO:0031932">
    <property type="term" value="C:TORC2 complex"/>
    <property type="evidence" value="ECO:0000318"/>
    <property type="project" value="GO_Central"/>
</dbReference>
<dbReference type="SUPFAM" id="SSF48371">
    <property type="entry name" value="ARM repeat"/>
    <property type="match status" value="1"/>
</dbReference>
<dbReference type="Proteomes" id="UP000001357">
    <property type="component" value="Unassembled WGS sequence"/>
</dbReference>
<dbReference type="PANTHER" id="PTHR13298:SF11">
    <property type="entry name" value="RAPAMYCIN-INSENSITIVE COMPANION OF MTOR"/>
    <property type="match status" value="1"/>
</dbReference>
<dbReference type="Pfam" id="PF14663">
    <property type="entry name" value="RasGEF_N_2"/>
    <property type="match status" value="1"/>
</dbReference>
<dbReference type="eggNOG" id="KOG3694">
    <property type="taxonomic scope" value="Eukaryota"/>
</dbReference>
<evidence type="ECO:0000313" key="6">
    <source>
        <dbReference type="Proteomes" id="UP000001357"/>
    </source>
</evidence>
<keyword evidence="6" id="KW-1185">Reference proteome</keyword>
<dbReference type="EMBL" id="CH991561">
    <property type="protein sequence ID" value="EDQ87097.1"/>
    <property type="molecule type" value="Genomic_DNA"/>
</dbReference>
<evidence type="ECO:0000256" key="1">
    <source>
        <dbReference type="ARBA" id="ARBA00008878"/>
    </source>
</evidence>
<dbReference type="InterPro" id="IPR029451">
    <property type="entry name" value="RICTOR_M"/>
</dbReference>
<evidence type="ECO:0000313" key="5">
    <source>
        <dbReference type="EMBL" id="EDQ87097.1"/>
    </source>
</evidence>
<feature type="region of interest" description="Disordered" evidence="2">
    <location>
        <begin position="1246"/>
        <end position="1321"/>
    </location>
</feature>
<dbReference type="Pfam" id="PF14666">
    <property type="entry name" value="RICTOR_M"/>
    <property type="match status" value="1"/>
</dbReference>
<dbReference type="OMA" id="PEWYQTF"/>
<dbReference type="STRING" id="81824.A9V5T2"/>
<dbReference type="KEGG" id="mbr:MONBRDRAFT_27614"/>
<dbReference type="InterPro" id="IPR028267">
    <property type="entry name" value="Pianissimo_N"/>
</dbReference>
<dbReference type="PANTHER" id="PTHR13298">
    <property type="entry name" value="CYTOSOLIC REGULATOR PIANISSIMO"/>
    <property type="match status" value="1"/>
</dbReference>
<organism evidence="5 6">
    <name type="scientific">Monosiga brevicollis</name>
    <name type="common">Choanoflagellate</name>
    <dbReference type="NCBI Taxonomy" id="81824"/>
    <lineage>
        <taxon>Eukaryota</taxon>
        <taxon>Choanoflagellata</taxon>
        <taxon>Craspedida</taxon>
        <taxon>Salpingoecidae</taxon>
        <taxon>Monosiga</taxon>
    </lineage>
</organism>
<name>A9V5T2_MONBE</name>
<gene>
    <name evidence="5" type="ORF">MONBRDRAFT_27614</name>
</gene>
<dbReference type="GO" id="GO:0051897">
    <property type="term" value="P:positive regulation of phosphatidylinositol 3-kinase/protein kinase B signal transduction"/>
    <property type="evidence" value="ECO:0000318"/>
    <property type="project" value="GO_Central"/>
</dbReference>
<evidence type="ECO:0000259" key="4">
    <source>
        <dbReference type="SMART" id="SM01308"/>
    </source>
</evidence>
<dbReference type="InParanoid" id="A9V5T2"/>
<sequence length="1321" mass="148226">MAAASLSPGDGRRERLSSKPADNLKTIILALHGDSIKDIEKVHYLNFLCDKLAKQRKDPALANLLQSKSSALLKQLRLLMGTDNVQLRAATLRAVRHVVATDELALEAIRRGFDIFTCIALERSAQRMFEGERHQALATAPPLCVSAKSLIVPFSFPVASDFLKLARQLLRLTKPENIPRAIAATVAALAADYNDNLQLAAIEFLCELALRNPRLLAEVDGFQVLVAAALDCHNNAHNARNLAIVQTLVYTANRAPHNCVAAHNIFASLLSPYLDPHFVHISALAPASSESSLQTNVTEAQDRNNRLAASRFSVLHLLRSWAGIVYLTNAAHGLTSLVRVLHSPSMDSSTCSSLLAFFFHLLLLPLPTWSENFQKATEYRIPPYASDLLAEVKSGVRRRDRRIDLLNVYRAAVVAALRQAGLADTLLHVIVTMEDACIRVRANVLLADLLELTSRLLPNELALSLQALPFLMSLSSSPNACEKQKMRVDEASWNMDRYRRQMLTIYQQEPLPIDMAEATRHIDEVEDTFYLQRPNYMNKLKWELSEAAFMQALRDTKVMESKDMLSWSWPHILEVCDSAFLYPKGASEALPFPRFVRRILSYFHTDSPFRTHPFEEHQMSIYTRAGTILLSNLVKYQDGCDCIRQSDFFKTLLAALSDISPDKSVFSVQAVSSTLTRDYFRLIACMYSTQSGQALLQEHITTRLHKCLYKERRDLGELIIDSCNPQRSKAVRGLYKFALRNGSENLQIKVLAKLDVLAVPTRADDVIEFNKWIVELVVHTILESRPGKARTGAVNTLLSLCSTEDFCALALKQHEVMLKRSQSLTDPREIKDLQMLISRLELRLFGARECFRQFLAEHPKIVEQQLSRWASSRCLRYVHKVEEALNRDLYADPGKLFRVKTTLATDDGGRMGKVYVPTHLYGQLAAHDSGMEYLHEHGVVTHLCNEYFRLSRESLDNQADLHRLQSVIWSLCHIAGNKQDSRVSSKLIASMCQLATTTAIAICVTTYQMFLHTARLSNSNICVAIPLDVHTLFQAPQDPVAVSVERAAPLFDNVDPNAKDPYSEIKLQLQNVTNIINSRKSLDQMYELRELEPELFQDVGVFLHMRKRLALLPINLGLRRDLQSFFDMAAIVSSLPEFLVVEDAEHSSVPHSLFRIEAGQQTSSRPGSGLSEIADEAQQNTQEIFGTAEEQEMTDISEEEDWAEAIQLAFQEVAGYPLAKRETTVASFNPPILRKWEQYVVGKMMAAGPSAPPEANNQQPGRRRRSMSDPGEAPRFALSARTSAMSLEGTLASTRPERRSVSPVPSMSLSSASILRRRDIP</sequence>
<dbReference type="InterPro" id="IPR028268">
    <property type="entry name" value="Pianissimo_fam"/>
</dbReference>
<feature type="domain" description="Rapamycin-insensitive companion of mTOR middle" evidence="3">
    <location>
        <begin position="544"/>
        <end position="760"/>
    </location>
</feature>
<dbReference type="InterPro" id="IPR029453">
    <property type="entry name" value="Rictor_IV"/>
</dbReference>
<dbReference type="GO" id="GO:0043539">
    <property type="term" value="F:protein serine/threonine kinase activator activity"/>
    <property type="evidence" value="ECO:0000318"/>
    <property type="project" value="GO_Central"/>
</dbReference>
<dbReference type="SMART" id="SM01308">
    <property type="entry name" value="RICTOR_N"/>
    <property type="match status" value="1"/>
</dbReference>
<reference evidence="5 6" key="1">
    <citation type="journal article" date="2008" name="Nature">
        <title>The genome of the choanoflagellate Monosiga brevicollis and the origin of metazoans.</title>
        <authorList>
            <consortium name="JGI Sequencing"/>
            <person name="King N."/>
            <person name="Westbrook M.J."/>
            <person name="Young S.L."/>
            <person name="Kuo A."/>
            <person name="Abedin M."/>
            <person name="Chapman J."/>
            <person name="Fairclough S."/>
            <person name="Hellsten U."/>
            <person name="Isogai Y."/>
            <person name="Letunic I."/>
            <person name="Marr M."/>
            <person name="Pincus D."/>
            <person name="Putnam N."/>
            <person name="Rokas A."/>
            <person name="Wright K.J."/>
            <person name="Zuzow R."/>
            <person name="Dirks W."/>
            <person name="Good M."/>
            <person name="Goodstein D."/>
            <person name="Lemons D."/>
            <person name="Li W."/>
            <person name="Lyons J.B."/>
            <person name="Morris A."/>
            <person name="Nichols S."/>
            <person name="Richter D.J."/>
            <person name="Salamov A."/>
            <person name="Bork P."/>
            <person name="Lim W.A."/>
            <person name="Manning G."/>
            <person name="Miller W.T."/>
            <person name="McGinnis W."/>
            <person name="Shapiro H."/>
            <person name="Tjian R."/>
            <person name="Grigoriev I.V."/>
            <person name="Rokhsar D."/>
        </authorList>
    </citation>
    <scope>NUCLEOTIDE SEQUENCE [LARGE SCALE GENOMIC DNA]</scope>
    <source>
        <strain evidence="6">MX1 / ATCC 50154</strain>
    </source>
</reference>
<dbReference type="Pfam" id="PF14664">
    <property type="entry name" value="RICTOR_N"/>
    <property type="match status" value="1"/>
</dbReference>
<protein>
    <submittedName>
        <fullName evidence="5">Uncharacterized protein</fullName>
    </submittedName>
</protein>
<comment type="similarity">
    <text evidence="1">Belongs to the RICTOR family.</text>
</comment>
<dbReference type="GO" id="GO:0038203">
    <property type="term" value="P:TORC2 signaling"/>
    <property type="evidence" value="ECO:0000318"/>
    <property type="project" value="GO_Central"/>
</dbReference>
<evidence type="ECO:0000259" key="3">
    <source>
        <dbReference type="SMART" id="SM01307"/>
    </source>
</evidence>
<dbReference type="GeneID" id="5893375"/>
<feature type="compositionally biased region" description="Low complexity" evidence="2">
    <location>
        <begin position="1301"/>
        <end position="1314"/>
    </location>
</feature>
<dbReference type="FunCoup" id="A9V5T2">
    <property type="interactions" value="912"/>
</dbReference>